<keyword evidence="5" id="KW-0234">DNA repair</keyword>
<dbReference type="Pfam" id="PF00817">
    <property type="entry name" value="IMS"/>
    <property type="match status" value="1"/>
</dbReference>
<accession>A0A9K3K9G6</accession>
<evidence type="ECO:0000256" key="8">
    <source>
        <dbReference type="SAM" id="MobiDB-lite"/>
    </source>
</evidence>
<protein>
    <recommendedName>
        <fullName evidence="7">DNA polymerase eta</fullName>
    </recommendedName>
</protein>
<name>A0A9K3K9G6_9STRA</name>
<organism evidence="10 12">
    <name type="scientific">Nitzschia inconspicua</name>
    <dbReference type="NCBI Taxonomy" id="303405"/>
    <lineage>
        <taxon>Eukaryota</taxon>
        <taxon>Sar</taxon>
        <taxon>Stramenopiles</taxon>
        <taxon>Ochrophyta</taxon>
        <taxon>Bacillariophyta</taxon>
        <taxon>Bacillariophyceae</taxon>
        <taxon>Bacillariophycidae</taxon>
        <taxon>Bacillariales</taxon>
        <taxon>Bacillariaceae</taxon>
        <taxon>Nitzschia</taxon>
    </lineage>
</organism>
<proteinExistence type="predicted"/>
<feature type="region of interest" description="Disordered" evidence="8">
    <location>
        <begin position="476"/>
        <end position="496"/>
    </location>
</feature>
<dbReference type="InterPro" id="IPR001126">
    <property type="entry name" value="UmuC"/>
</dbReference>
<dbReference type="GO" id="GO:0005657">
    <property type="term" value="C:replication fork"/>
    <property type="evidence" value="ECO:0007669"/>
    <property type="project" value="TreeGrafter"/>
</dbReference>
<dbReference type="GO" id="GO:0006281">
    <property type="term" value="P:DNA repair"/>
    <property type="evidence" value="ECO:0007669"/>
    <property type="project" value="UniProtKB-KW"/>
</dbReference>
<dbReference type="GO" id="GO:0003684">
    <property type="term" value="F:damaged DNA binding"/>
    <property type="evidence" value="ECO:0007669"/>
    <property type="project" value="InterPro"/>
</dbReference>
<evidence type="ECO:0000256" key="7">
    <source>
        <dbReference type="ARBA" id="ARBA00044975"/>
    </source>
</evidence>
<keyword evidence="2" id="KW-0808">Transferase</keyword>
<sequence>MEKAMYSKEKVRIVVHLDVDAFYVAAERELRKDWKGRPLAVSQYNPYGSLDKMGINDPARILYDGEKGNMHVQKQGRNVNGSLIAVSYEARAKNIQRNDRGLVAIQKCPNDLVIVQVPVSNGKANLTMYRDASQRLLSRLVSHMHQAVKELSIDILGGRNDSETNNIHISVEKASIDEVYFDLSKPIEQLCECLCKNEEYWVLLMDRLMRNKGELKAKTTIGGLESEKDMATNRLSKNEIRKGSHLQTLDSSSSSSADVAEQLWWRRGDGNSINDSGWTIQELSLAVGAWITLQARQALTDEFDGVYTLSAGISTNKTMAKLASGLKKPNRQTLVNPADKHTLQKLFHPLPIGRLRGLGGKFGDQVSKILGVQTVGELAQIPLRTIQQTFDEDKALWLSEMAQGRCCDPLKDRTKSKRIGAGKTFQGNLSIRGYDSLRKWIGNLALEVFGRVAAEETRYPKTLTCWLHLQNVSDEREEEKGGRKTNDGHAASLSASIPQNITQPQCTDLALKLAKQIIDRVTNEKNQAFSIIGMEVSASNFVEKDETQSTILNAFRKQKSRQSTEFSVPDTTRERLKKKPETGTSSYLSSVITKAQRSVVCTDTGIQEKTPEVSTVYRAKRAHSPVMASTTVIGAPVDKIDVDMQYARRLQELFDKEHQALQSIPKTKRRKMESQQLISSFLTKSNNG</sequence>
<dbReference type="GO" id="GO:0046872">
    <property type="term" value="F:metal ion binding"/>
    <property type="evidence" value="ECO:0007669"/>
    <property type="project" value="UniProtKB-KW"/>
</dbReference>
<feature type="compositionally biased region" description="Polar residues" evidence="8">
    <location>
        <begin position="674"/>
        <end position="688"/>
    </location>
</feature>
<keyword evidence="3" id="KW-0479">Metal-binding</keyword>
<reference evidence="10" key="1">
    <citation type="journal article" date="2021" name="Sci. Rep.">
        <title>Diploid genomic architecture of Nitzschia inconspicua, an elite biomass production diatom.</title>
        <authorList>
            <person name="Oliver A."/>
            <person name="Podell S."/>
            <person name="Pinowska A."/>
            <person name="Traller J.C."/>
            <person name="Smith S.R."/>
            <person name="McClure R."/>
            <person name="Beliaev A."/>
            <person name="Bohutskyi P."/>
            <person name="Hill E.A."/>
            <person name="Rabines A."/>
            <person name="Zheng H."/>
            <person name="Allen L.Z."/>
            <person name="Kuo A."/>
            <person name="Grigoriev I.V."/>
            <person name="Allen A.E."/>
            <person name="Hazlebeck D."/>
            <person name="Allen E.E."/>
        </authorList>
    </citation>
    <scope>NUCLEOTIDE SEQUENCE</scope>
    <source>
        <strain evidence="10">Hildebrandi</strain>
    </source>
</reference>
<dbReference type="GO" id="GO:0009314">
    <property type="term" value="P:response to radiation"/>
    <property type="evidence" value="ECO:0007669"/>
    <property type="project" value="TreeGrafter"/>
</dbReference>
<dbReference type="GO" id="GO:0005634">
    <property type="term" value="C:nucleus"/>
    <property type="evidence" value="ECO:0007669"/>
    <property type="project" value="UniProtKB-SubCell"/>
</dbReference>
<keyword evidence="4" id="KW-0227">DNA damage</keyword>
<evidence type="ECO:0000256" key="1">
    <source>
        <dbReference type="ARBA" id="ARBA00004123"/>
    </source>
</evidence>
<feature type="domain" description="UmuC" evidence="9">
    <location>
        <begin position="14"/>
        <end position="359"/>
    </location>
</feature>
<dbReference type="InterPro" id="IPR052230">
    <property type="entry name" value="DNA_polymerase_eta"/>
</dbReference>
<dbReference type="GO" id="GO:0035861">
    <property type="term" value="C:site of double-strand break"/>
    <property type="evidence" value="ECO:0007669"/>
    <property type="project" value="TreeGrafter"/>
</dbReference>
<dbReference type="FunFam" id="1.10.150.20:FF:000014">
    <property type="entry name" value="Polymerase (DNA directed), eta"/>
    <property type="match status" value="1"/>
</dbReference>
<keyword evidence="10" id="KW-0239">DNA-directed DNA polymerase</keyword>
<evidence type="ECO:0000313" key="12">
    <source>
        <dbReference type="Proteomes" id="UP000693970"/>
    </source>
</evidence>
<evidence type="ECO:0000256" key="5">
    <source>
        <dbReference type="ARBA" id="ARBA00023204"/>
    </source>
</evidence>
<reference evidence="10" key="2">
    <citation type="submission" date="2021-04" db="EMBL/GenBank/DDBJ databases">
        <authorList>
            <person name="Podell S."/>
        </authorList>
    </citation>
    <scope>NUCLEOTIDE SEQUENCE</scope>
    <source>
        <strain evidence="10">Hildebrandi</strain>
    </source>
</reference>
<evidence type="ECO:0000256" key="4">
    <source>
        <dbReference type="ARBA" id="ARBA00022763"/>
    </source>
</evidence>
<gene>
    <name evidence="11" type="ORF">IV203_002131</name>
    <name evidence="10" type="ORF">IV203_002455</name>
</gene>
<keyword evidence="10" id="KW-0548">Nucleotidyltransferase</keyword>
<feature type="region of interest" description="Disordered" evidence="8">
    <location>
        <begin position="663"/>
        <end position="688"/>
    </location>
</feature>
<evidence type="ECO:0000256" key="2">
    <source>
        <dbReference type="ARBA" id="ARBA00022679"/>
    </source>
</evidence>
<dbReference type="PANTHER" id="PTHR45873">
    <property type="entry name" value="DNA POLYMERASE ETA"/>
    <property type="match status" value="1"/>
</dbReference>
<comment type="subcellular location">
    <subcellularLocation>
        <location evidence="1">Nucleus</location>
    </subcellularLocation>
</comment>
<feature type="region of interest" description="Disordered" evidence="8">
    <location>
        <begin position="562"/>
        <end position="583"/>
    </location>
</feature>
<dbReference type="GO" id="GO:0042276">
    <property type="term" value="P:error-prone translesion synthesis"/>
    <property type="evidence" value="ECO:0007669"/>
    <property type="project" value="TreeGrafter"/>
</dbReference>
<evidence type="ECO:0000256" key="6">
    <source>
        <dbReference type="ARBA" id="ARBA00023242"/>
    </source>
</evidence>
<dbReference type="Pfam" id="PF11799">
    <property type="entry name" value="IMS_C"/>
    <property type="match status" value="1"/>
</dbReference>
<evidence type="ECO:0000259" key="9">
    <source>
        <dbReference type="PROSITE" id="PS50173"/>
    </source>
</evidence>
<comment type="caution">
    <text evidence="10">The sequence shown here is derived from an EMBL/GenBank/DDBJ whole genome shotgun (WGS) entry which is preliminary data.</text>
</comment>
<dbReference type="PIRSF" id="PIRSF036603">
    <property type="entry name" value="DPol_eta"/>
    <property type="match status" value="1"/>
</dbReference>
<dbReference type="EMBL" id="JAGRRH010000015">
    <property type="protein sequence ID" value="KAG7357443.1"/>
    <property type="molecule type" value="Genomic_DNA"/>
</dbReference>
<feature type="compositionally biased region" description="Basic and acidic residues" evidence="8">
    <location>
        <begin position="478"/>
        <end position="487"/>
    </location>
</feature>
<dbReference type="EMBL" id="JAGRRH010000038">
    <property type="protein sequence ID" value="KAG7339249.1"/>
    <property type="molecule type" value="Genomic_DNA"/>
</dbReference>
<evidence type="ECO:0000256" key="3">
    <source>
        <dbReference type="ARBA" id="ARBA00022723"/>
    </source>
</evidence>
<dbReference type="GO" id="GO:0003887">
    <property type="term" value="F:DNA-directed DNA polymerase activity"/>
    <property type="evidence" value="ECO:0007669"/>
    <property type="project" value="UniProtKB-KW"/>
</dbReference>
<dbReference type="PANTHER" id="PTHR45873:SF1">
    <property type="entry name" value="DNA POLYMERASE ETA"/>
    <property type="match status" value="1"/>
</dbReference>
<evidence type="ECO:0000313" key="11">
    <source>
        <dbReference type="EMBL" id="KAG7357443.1"/>
    </source>
</evidence>
<dbReference type="AlphaFoldDB" id="A0A9K3K9G6"/>
<dbReference type="Proteomes" id="UP000693970">
    <property type="component" value="Unassembled WGS sequence"/>
</dbReference>
<dbReference type="InterPro" id="IPR017961">
    <property type="entry name" value="DNA_pol_Y-fam_little_finger"/>
</dbReference>
<dbReference type="PROSITE" id="PS50173">
    <property type="entry name" value="UMUC"/>
    <property type="match status" value="1"/>
</dbReference>
<keyword evidence="6" id="KW-0539">Nucleus</keyword>
<dbReference type="Pfam" id="PF21704">
    <property type="entry name" value="POLH-Rev1_HhH"/>
    <property type="match status" value="1"/>
</dbReference>
<evidence type="ECO:0000313" key="10">
    <source>
        <dbReference type="EMBL" id="KAG7339249.1"/>
    </source>
</evidence>
<dbReference type="OrthoDB" id="447129at2759"/>
<keyword evidence="12" id="KW-1185">Reference proteome</keyword>